<evidence type="ECO:0000313" key="7">
    <source>
        <dbReference type="EMBL" id="MDR4308323.1"/>
    </source>
</evidence>
<dbReference type="RefSeq" id="WP_309393980.1">
    <property type="nucleotide sequence ID" value="NZ_JADBEO010000047.1"/>
</dbReference>
<keyword evidence="8" id="KW-1185">Reference proteome</keyword>
<organism evidence="7 8">
    <name type="scientific">Chelatococcus sambhunathii</name>
    <dbReference type="NCBI Taxonomy" id="363953"/>
    <lineage>
        <taxon>Bacteria</taxon>
        <taxon>Pseudomonadati</taxon>
        <taxon>Pseudomonadota</taxon>
        <taxon>Alphaproteobacteria</taxon>
        <taxon>Hyphomicrobiales</taxon>
        <taxon>Chelatococcaceae</taxon>
        <taxon>Chelatococcus</taxon>
    </lineage>
</organism>
<name>A0ABU1DJX5_9HYPH</name>
<evidence type="ECO:0000256" key="6">
    <source>
        <dbReference type="SAM" id="SignalP"/>
    </source>
</evidence>
<keyword evidence="4" id="KW-0472">Membrane</keyword>
<evidence type="ECO:0000256" key="1">
    <source>
        <dbReference type="ARBA" id="ARBA00004167"/>
    </source>
</evidence>
<dbReference type="EMBL" id="JADBEO010000047">
    <property type="protein sequence ID" value="MDR4308323.1"/>
    <property type="molecule type" value="Genomic_DNA"/>
</dbReference>
<proteinExistence type="predicted"/>
<dbReference type="Gene3D" id="3.30.1150.10">
    <property type="match status" value="1"/>
</dbReference>
<comment type="subcellular location">
    <subcellularLocation>
        <location evidence="1">Membrane</location>
        <topology evidence="1">Single-pass membrane protein</topology>
    </subcellularLocation>
</comment>
<sequence length="156" mass="16355">MLARRFVALVLSAALIAATEAHEATAVTSSPSASEKSAPSAPPSATTPGAYGATLRAELLREFNNAEMPFGLDQSIRVTMVFALNSRGQLVQAGLVRGSGSKVIDDFALSVLRSASRRFPPAPSGASGERMSFVIPINFQCCAEDPDSTPNRSTQN</sequence>
<feature type="chain" id="PRO_5045763257" evidence="6">
    <location>
        <begin position="24"/>
        <end position="156"/>
    </location>
</feature>
<accession>A0ABU1DJX5</accession>
<keyword evidence="2" id="KW-0812">Transmembrane</keyword>
<dbReference type="NCBIfam" id="TIGR01352">
    <property type="entry name" value="tonB_Cterm"/>
    <property type="match status" value="1"/>
</dbReference>
<dbReference type="Proteomes" id="UP001181622">
    <property type="component" value="Unassembled WGS sequence"/>
</dbReference>
<reference evidence="7" key="1">
    <citation type="submission" date="2020-10" db="EMBL/GenBank/DDBJ databases">
        <authorList>
            <person name="Abbas A."/>
            <person name="Razzaq R."/>
            <person name="Waqas M."/>
            <person name="Abbas N."/>
            <person name="Nielsen T.K."/>
            <person name="Hansen L.H."/>
            <person name="Hussain S."/>
            <person name="Shahid M."/>
        </authorList>
    </citation>
    <scope>NUCLEOTIDE SEQUENCE</scope>
    <source>
        <strain evidence="7">S14</strain>
    </source>
</reference>
<comment type="caution">
    <text evidence="7">The sequence shown here is derived from an EMBL/GenBank/DDBJ whole genome shotgun (WGS) entry which is preliminary data.</text>
</comment>
<dbReference type="SUPFAM" id="SSF74653">
    <property type="entry name" value="TolA/TonB C-terminal domain"/>
    <property type="match status" value="1"/>
</dbReference>
<dbReference type="InterPro" id="IPR006260">
    <property type="entry name" value="TonB/TolA_C"/>
</dbReference>
<keyword evidence="6" id="KW-0732">Signal</keyword>
<feature type="signal peptide" evidence="6">
    <location>
        <begin position="1"/>
        <end position="23"/>
    </location>
</feature>
<evidence type="ECO:0000256" key="5">
    <source>
        <dbReference type="SAM" id="MobiDB-lite"/>
    </source>
</evidence>
<evidence type="ECO:0000256" key="3">
    <source>
        <dbReference type="ARBA" id="ARBA00022989"/>
    </source>
</evidence>
<feature type="region of interest" description="Disordered" evidence="5">
    <location>
        <begin position="26"/>
        <end position="49"/>
    </location>
</feature>
<dbReference type="Pfam" id="PF13103">
    <property type="entry name" value="TonB_2"/>
    <property type="match status" value="1"/>
</dbReference>
<protein>
    <submittedName>
        <fullName evidence="7">TonB family protein</fullName>
    </submittedName>
</protein>
<evidence type="ECO:0000256" key="2">
    <source>
        <dbReference type="ARBA" id="ARBA00022692"/>
    </source>
</evidence>
<evidence type="ECO:0000313" key="8">
    <source>
        <dbReference type="Proteomes" id="UP001181622"/>
    </source>
</evidence>
<evidence type="ECO:0000256" key="4">
    <source>
        <dbReference type="ARBA" id="ARBA00023136"/>
    </source>
</evidence>
<keyword evidence="3" id="KW-1133">Transmembrane helix</keyword>
<gene>
    <name evidence="7" type="ORF">IHQ68_17025</name>
</gene>